<feature type="compositionally biased region" description="Basic and acidic residues" evidence="1">
    <location>
        <begin position="306"/>
        <end position="315"/>
    </location>
</feature>
<accession>A0AAV5UEY8</accession>
<feature type="compositionally biased region" description="Basic residues" evidence="1">
    <location>
        <begin position="417"/>
        <end position="432"/>
    </location>
</feature>
<feature type="compositionally biased region" description="Acidic residues" evidence="1">
    <location>
        <begin position="401"/>
        <end position="413"/>
    </location>
</feature>
<keyword evidence="3" id="KW-1185">Reference proteome</keyword>
<name>A0AAV5UEY8_9BILA</name>
<comment type="caution">
    <text evidence="2">The sequence shown here is derived from an EMBL/GenBank/DDBJ whole genome shotgun (WGS) entry which is preliminary data.</text>
</comment>
<feature type="region of interest" description="Disordered" evidence="1">
    <location>
        <begin position="282"/>
        <end position="432"/>
    </location>
</feature>
<gene>
    <name evidence="2" type="ORF">PENTCL1PPCAC_26809</name>
</gene>
<dbReference type="Proteomes" id="UP001432027">
    <property type="component" value="Unassembled WGS sequence"/>
</dbReference>
<dbReference type="EMBL" id="BTSX01000006">
    <property type="protein sequence ID" value="GMT04635.1"/>
    <property type="molecule type" value="Genomic_DNA"/>
</dbReference>
<evidence type="ECO:0000256" key="1">
    <source>
        <dbReference type="SAM" id="MobiDB-lite"/>
    </source>
</evidence>
<evidence type="ECO:0008006" key="4">
    <source>
        <dbReference type="Google" id="ProtNLM"/>
    </source>
</evidence>
<feature type="compositionally biased region" description="Acidic residues" evidence="1">
    <location>
        <begin position="363"/>
        <end position="383"/>
    </location>
</feature>
<dbReference type="PANTHER" id="PTHR16124">
    <property type="entry name" value="MIS18-BINDING PROTEIN 1"/>
    <property type="match status" value="1"/>
</dbReference>
<dbReference type="GO" id="GO:0000775">
    <property type="term" value="C:chromosome, centromeric region"/>
    <property type="evidence" value="ECO:0007669"/>
    <property type="project" value="TreeGrafter"/>
</dbReference>
<reference evidence="2" key="1">
    <citation type="submission" date="2023-10" db="EMBL/GenBank/DDBJ databases">
        <title>Genome assembly of Pristionchus species.</title>
        <authorList>
            <person name="Yoshida K."/>
            <person name="Sommer R.J."/>
        </authorList>
    </citation>
    <scope>NUCLEOTIDE SEQUENCE</scope>
    <source>
        <strain evidence="2">RS0144</strain>
    </source>
</reference>
<dbReference type="InterPro" id="IPR039110">
    <property type="entry name" value="KNL2-like"/>
</dbReference>
<feature type="region of interest" description="Disordered" evidence="1">
    <location>
        <begin position="223"/>
        <end position="250"/>
    </location>
</feature>
<organism evidence="2 3">
    <name type="scientific">Pristionchus entomophagus</name>
    <dbReference type="NCBI Taxonomy" id="358040"/>
    <lineage>
        <taxon>Eukaryota</taxon>
        <taxon>Metazoa</taxon>
        <taxon>Ecdysozoa</taxon>
        <taxon>Nematoda</taxon>
        <taxon>Chromadorea</taxon>
        <taxon>Rhabditida</taxon>
        <taxon>Rhabditina</taxon>
        <taxon>Diplogasteromorpha</taxon>
        <taxon>Diplogasteroidea</taxon>
        <taxon>Neodiplogasteridae</taxon>
        <taxon>Pristionchus</taxon>
    </lineage>
</organism>
<dbReference type="AlphaFoldDB" id="A0AAV5UEY8"/>
<feature type="compositionally biased region" description="Basic and acidic residues" evidence="1">
    <location>
        <begin position="239"/>
        <end position="250"/>
    </location>
</feature>
<evidence type="ECO:0000313" key="3">
    <source>
        <dbReference type="Proteomes" id="UP001432027"/>
    </source>
</evidence>
<dbReference type="PANTHER" id="PTHR16124:SF3">
    <property type="entry name" value="MIS18-BINDING PROTEIN 1"/>
    <property type="match status" value="1"/>
</dbReference>
<proteinExistence type="predicted"/>
<feature type="compositionally biased region" description="Basic and acidic residues" evidence="1">
    <location>
        <begin position="37"/>
        <end position="61"/>
    </location>
</feature>
<sequence>MIGKNDLRLSSIRHSVLLLSRESWKLCLMGARQTTEKMEEEKKMKKHFDTPRTSDGEEIRVKGLKMHFHQEMPKENRKRKEPIPSSSSDSQEESESDEEEILRREARRVEKEMRREEKKAQREAELRMKAKEVKKKRFEVKVNRTPDGVPVSRSGRTLRTPMATWAGESITYDVHGNAVEMRGVTTTTKMTVGKTNMNENDRLAAHYGIDSPLNTSIQKERAIAPPAASLPKTPAPRKSKAENRGYSDDETDQKMFFDHYMSMLASQAEATPAFILKKGKRRLRVVESSDSEAEAEVRRKEKKRREKEERRRLKESEEEDGSSDEVWKRKKKVTSKKKTVTVKKEKQVKRAPSKKRKTRKEESEEEEDEEGESEVEIEHDEDAVTFVLSDEGSNARGNGYSDDDLVMSEEEEEEVKRKKNKKEKKPAVKRGKAWKEEELKRLKLAIQAADPSSTAGGWEIVAKSLEERERLRNASRWLVNDSK</sequence>
<evidence type="ECO:0000313" key="2">
    <source>
        <dbReference type="EMBL" id="GMT04635.1"/>
    </source>
</evidence>
<feature type="compositionally biased region" description="Acidic residues" evidence="1">
    <location>
        <begin position="90"/>
        <end position="100"/>
    </location>
</feature>
<feature type="region of interest" description="Disordered" evidence="1">
    <location>
        <begin position="37"/>
        <end position="102"/>
    </location>
</feature>
<feature type="compositionally biased region" description="Basic residues" evidence="1">
    <location>
        <begin position="328"/>
        <end position="358"/>
    </location>
</feature>
<protein>
    <recommendedName>
        <fullName evidence="4">Myb-like domain-containing protein</fullName>
    </recommendedName>
</protein>